<evidence type="ECO:0000313" key="2">
    <source>
        <dbReference type="Proteomes" id="UP001500730"/>
    </source>
</evidence>
<sequence length="89" mass="9676">MTACLRGRALGGEVMTMTVRETETETDPRDAERLMDLAGTEVATIDELAACVERLHEVQRAKVALSRLDSAALREALDARRRAFDGGAS</sequence>
<proteinExistence type="predicted"/>
<gene>
    <name evidence="1" type="ORF">GCM10009858_03100</name>
</gene>
<keyword evidence="2" id="KW-1185">Reference proteome</keyword>
<reference evidence="1 2" key="1">
    <citation type="journal article" date="2019" name="Int. J. Syst. Evol. Microbiol.">
        <title>The Global Catalogue of Microorganisms (GCM) 10K type strain sequencing project: providing services to taxonomists for standard genome sequencing and annotation.</title>
        <authorList>
            <consortium name="The Broad Institute Genomics Platform"/>
            <consortium name="The Broad Institute Genome Sequencing Center for Infectious Disease"/>
            <person name="Wu L."/>
            <person name="Ma J."/>
        </authorList>
    </citation>
    <scope>NUCLEOTIDE SEQUENCE [LARGE SCALE GENOMIC DNA]</scope>
    <source>
        <strain evidence="1 2">JCM 16259</strain>
    </source>
</reference>
<accession>A0ABN3KPT8</accession>
<name>A0ABN3KPT8_9MICO</name>
<dbReference type="Proteomes" id="UP001500730">
    <property type="component" value="Unassembled WGS sequence"/>
</dbReference>
<evidence type="ECO:0000313" key="1">
    <source>
        <dbReference type="EMBL" id="GAA2469187.1"/>
    </source>
</evidence>
<dbReference type="EMBL" id="BAAARE010000001">
    <property type="protein sequence ID" value="GAA2469187.1"/>
    <property type="molecule type" value="Genomic_DNA"/>
</dbReference>
<organism evidence="1 2">
    <name type="scientific">Terrabacter carboxydivorans</name>
    <dbReference type="NCBI Taxonomy" id="619730"/>
    <lineage>
        <taxon>Bacteria</taxon>
        <taxon>Bacillati</taxon>
        <taxon>Actinomycetota</taxon>
        <taxon>Actinomycetes</taxon>
        <taxon>Micrococcales</taxon>
        <taxon>Intrasporangiaceae</taxon>
        <taxon>Terrabacter</taxon>
    </lineage>
</organism>
<protein>
    <submittedName>
        <fullName evidence="1">Uncharacterized protein</fullName>
    </submittedName>
</protein>
<comment type="caution">
    <text evidence="1">The sequence shown here is derived from an EMBL/GenBank/DDBJ whole genome shotgun (WGS) entry which is preliminary data.</text>
</comment>